<name>A0AA37UN55_9PEZI</name>
<dbReference type="Pfam" id="PF24883">
    <property type="entry name" value="NPHP3_N"/>
    <property type="match status" value="1"/>
</dbReference>
<evidence type="ECO:0000256" key="1">
    <source>
        <dbReference type="ARBA" id="ARBA00022737"/>
    </source>
</evidence>
<accession>A0AA37UN55</accession>
<comment type="caution">
    <text evidence="3">The sequence shown here is derived from an EMBL/GenBank/DDBJ whole genome shotgun (WGS) entry which is preliminary data.</text>
</comment>
<keyword evidence="1" id="KW-0677">Repeat</keyword>
<gene>
    <name evidence="3" type="ORF">ColSpa_08061</name>
</gene>
<evidence type="ECO:0000313" key="4">
    <source>
        <dbReference type="Proteomes" id="UP001055115"/>
    </source>
</evidence>
<dbReference type="GeneID" id="73328863"/>
<evidence type="ECO:0000313" key="3">
    <source>
        <dbReference type="EMBL" id="GKT47880.1"/>
    </source>
</evidence>
<sequence>MPQLKGYIGEAIMEQQNIADQSLRDQWDQLILKPLSKLSSKAFLPTIMVVMDALDECNSERDVRIILRLLASTKSLKNIRLRVFVTSRPEIPVRCSFFRIPEAERQIFVLHDILPEVVDHDLGIFFEDSFNRIREERGFAKSWPGMQIIKRLVNISGGLFIWAATACRFIREGRKLATKRISNLLVGQYSSAGPEKKLDDIYTTVLRGCIQADYDDEEKKEVCGTLREVLGSIVVLFSPLSIDSLSHLLPMSSSDIKDTLADCHAILNIPTQTNRPIRPHHPTFRDFLLNKDRCYDAAFWVDDKAAHKSMANNCIQLMMKTLRIDICDVRLPGTLAKKIDPNWIKERIPPELEYAGRYWVHHYRESGMEPYDGSQAHRFLEDFFLQWIELMSLTGHVSEVAMTIRMYEALIVVSMLSLRCLNKLQKGG</sequence>
<protein>
    <submittedName>
        <fullName evidence="3">Vegetative incompatibility protein HET-E-1</fullName>
    </submittedName>
</protein>
<dbReference type="Proteomes" id="UP001055115">
    <property type="component" value="Unassembled WGS sequence"/>
</dbReference>
<dbReference type="PANTHER" id="PTHR10039">
    <property type="entry name" value="AMELOGENIN"/>
    <property type="match status" value="1"/>
</dbReference>
<dbReference type="EMBL" id="BQXU01000021">
    <property type="protein sequence ID" value="GKT47880.1"/>
    <property type="molecule type" value="Genomic_DNA"/>
</dbReference>
<dbReference type="PANTHER" id="PTHR10039:SF17">
    <property type="entry name" value="FUNGAL STAND N-TERMINAL GOODBYE DOMAIN-CONTAINING PROTEIN-RELATED"/>
    <property type="match status" value="1"/>
</dbReference>
<feature type="domain" description="Nephrocystin 3-like N-terminal" evidence="2">
    <location>
        <begin position="2"/>
        <end position="88"/>
    </location>
</feature>
<organism evidence="3 4">
    <name type="scientific">Colletotrichum spaethianum</name>
    <dbReference type="NCBI Taxonomy" id="700344"/>
    <lineage>
        <taxon>Eukaryota</taxon>
        <taxon>Fungi</taxon>
        <taxon>Dikarya</taxon>
        <taxon>Ascomycota</taxon>
        <taxon>Pezizomycotina</taxon>
        <taxon>Sordariomycetes</taxon>
        <taxon>Hypocreomycetidae</taxon>
        <taxon>Glomerellales</taxon>
        <taxon>Glomerellaceae</taxon>
        <taxon>Colletotrichum</taxon>
        <taxon>Colletotrichum spaethianum species complex</taxon>
    </lineage>
</organism>
<proteinExistence type="predicted"/>
<dbReference type="InterPro" id="IPR056884">
    <property type="entry name" value="NPHP3-like_N"/>
</dbReference>
<dbReference type="AlphaFoldDB" id="A0AA37UN55"/>
<evidence type="ECO:0000259" key="2">
    <source>
        <dbReference type="Pfam" id="PF24883"/>
    </source>
</evidence>
<dbReference type="RefSeq" id="XP_049130230.1">
    <property type="nucleotide sequence ID" value="XM_049274273.1"/>
</dbReference>
<reference evidence="3 4" key="1">
    <citation type="submission" date="2022-03" db="EMBL/GenBank/DDBJ databases">
        <title>Genome data of Colletotrichum spp.</title>
        <authorList>
            <person name="Utami Y.D."/>
            <person name="Hiruma K."/>
        </authorList>
    </citation>
    <scope>NUCLEOTIDE SEQUENCE [LARGE SCALE GENOMIC DNA]</scope>
    <source>
        <strain evidence="3 4">MAFF 239500</strain>
    </source>
</reference>
<keyword evidence="4" id="KW-1185">Reference proteome</keyword>